<dbReference type="GeneID" id="40727101"/>
<dbReference type="Proteomes" id="UP000306050">
    <property type="component" value="Chromosome SGRAM_23"/>
</dbReference>
<evidence type="ECO:0000256" key="1">
    <source>
        <dbReference type="SAM" id="MobiDB-lite"/>
    </source>
</evidence>
<dbReference type="PANTHER" id="PTHR36183">
    <property type="entry name" value="BETA-GLUCURONIDASE"/>
    <property type="match status" value="1"/>
</dbReference>
<dbReference type="SUPFAM" id="SSF51445">
    <property type="entry name" value="(Trans)glycosidases"/>
    <property type="match status" value="1"/>
</dbReference>
<name>A0A4U7KUC1_9BASI</name>
<dbReference type="InterPro" id="IPR052974">
    <property type="entry name" value="GH79_Enzymes"/>
</dbReference>
<comment type="caution">
    <text evidence="5">The sequence shown here is derived from an EMBL/GenBank/DDBJ whole genome shotgun (WGS) entry which is preliminary data.</text>
</comment>
<organism evidence="5 6">
    <name type="scientific">Sporisorium graminicola</name>
    <dbReference type="NCBI Taxonomy" id="280036"/>
    <lineage>
        <taxon>Eukaryota</taxon>
        <taxon>Fungi</taxon>
        <taxon>Dikarya</taxon>
        <taxon>Basidiomycota</taxon>
        <taxon>Ustilaginomycotina</taxon>
        <taxon>Ustilaginomycetes</taxon>
        <taxon>Ustilaginales</taxon>
        <taxon>Ustilaginaceae</taxon>
        <taxon>Sporisorium</taxon>
    </lineage>
</organism>
<dbReference type="KEGG" id="sgra:EX895_004206"/>
<evidence type="ECO:0000256" key="2">
    <source>
        <dbReference type="SAM" id="Phobius"/>
    </source>
</evidence>
<feature type="region of interest" description="Disordered" evidence="1">
    <location>
        <begin position="745"/>
        <end position="767"/>
    </location>
</feature>
<dbReference type="Gene3D" id="3.20.20.80">
    <property type="entry name" value="Glycosidases"/>
    <property type="match status" value="1"/>
</dbReference>
<feature type="region of interest" description="Disordered" evidence="1">
    <location>
        <begin position="559"/>
        <end position="581"/>
    </location>
</feature>
<evidence type="ECO:0000313" key="5">
    <source>
        <dbReference type="EMBL" id="TKY86918.1"/>
    </source>
</evidence>
<keyword evidence="6" id="KW-1185">Reference proteome</keyword>
<evidence type="ECO:0000256" key="3">
    <source>
        <dbReference type="SAM" id="SignalP"/>
    </source>
</evidence>
<evidence type="ECO:0000313" key="6">
    <source>
        <dbReference type="Proteomes" id="UP000306050"/>
    </source>
</evidence>
<evidence type="ECO:0000259" key="4">
    <source>
        <dbReference type="Pfam" id="PF16862"/>
    </source>
</evidence>
<dbReference type="EMBL" id="SRRM01000015">
    <property type="protein sequence ID" value="TKY86918.1"/>
    <property type="molecule type" value="Genomic_DNA"/>
</dbReference>
<feature type="compositionally biased region" description="Low complexity" evidence="1">
    <location>
        <begin position="746"/>
        <end position="755"/>
    </location>
</feature>
<keyword evidence="2" id="KW-0812">Transmembrane</keyword>
<feature type="chain" id="PRO_5020979118" description="Beta-glucuronidase C-terminal domain-containing protein" evidence="3">
    <location>
        <begin position="25"/>
        <end position="767"/>
    </location>
</feature>
<accession>A0A4U7KUC1</accession>
<dbReference type="InterPro" id="IPR017853">
    <property type="entry name" value="GH"/>
</dbReference>
<dbReference type="InterPro" id="IPR031728">
    <property type="entry name" value="GlcAase_C"/>
</dbReference>
<reference evidence="5 6" key="1">
    <citation type="submission" date="2019-05" db="EMBL/GenBank/DDBJ databases">
        <title>Sporisorium graminicola CBS 10092 draft sequencing and annotation.</title>
        <authorList>
            <person name="Solano-Gonzalez S."/>
            <person name="Caddick M.X."/>
            <person name="Darby A."/>
        </authorList>
    </citation>
    <scope>NUCLEOTIDE SEQUENCE [LARGE SCALE GENOMIC DNA]</scope>
    <source>
        <strain evidence="5 6">CBS 10092</strain>
    </source>
</reference>
<dbReference type="Pfam" id="PF16862">
    <property type="entry name" value="Glyco_hydro_79C"/>
    <property type="match status" value="1"/>
</dbReference>
<feature type="transmembrane region" description="Helical" evidence="2">
    <location>
        <begin position="597"/>
        <end position="621"/>
    </location>
</feature>
<gene>
    <name evidence="5" type="ORF">EX895_004206</name>
</gene>
<feature type="signal peptide" evidence="3">
    <location>
        <begin position="1"/>
        <end position="24"/>
    </location>
</feature>
<dbReference type="OrthoDB" id="2796951at2759"/>
<dbReference type="RefSeq" id="XP_029738903.1">
    <property type="nucleotide sequence ID" value="XM_029884802.1"/>
</dbReference>
<dbReference type="AlphaFoldDB" id="A0A4U7KUC1"/>
<dbReference type="InterPro" id="IPR013780">
    <property type="entry name" value="Glyco_hydro_b"/>
</dbReference>
<keyword evidence="3" id="KW-0732">Signal</keyword>
<keyword evidence="2" id="KW-0472">Membrane</keyword>
<dbReference type="PANTHER" id="PTHR36183:SF2">
    <property type="entry name" value="BETA-GLUCURONIDASE C-TERMINAL DOMAIN-CONTAINING PROTEIN"/>
    <property type="match status" value="1"/>
</dbReference>
<proteinExistence type="predicted"/>
<feature type="domain" description="Beta-glucuronidase C-terminal" evidence="4">
    <location>
        <begin position="432"/>
        <end position="536"/>
    </location>
</feature>
<sequence length="767" mass="82330">MPSSTSALVATLASALLLARSASAQVSLSPATSPSSAGSVISNTINPSYAGFGIEPSDLFVYTGTSSANQLTFNLLSNLANYTGAPPHIRIGGNAGDTMLYDSSVTGYALQQNPGASGQGSARPSDYYLFGDDYFKVMKYFPDHTPITYGLNLAYQGSDALQRIVEQAGAAFDNIGTAGSGSGPKLYSLEIGNEPDLYIDLGYRSNNWSPTDFGNEWASRAEVIYNQTLKPRGVSSDFFEVAATATTASKNGQPFRIANLVGNTQGVAADNGIYVAGWNQHDYYYYVGVSGYNLTMSLLLDLSQTVKQFGEWANQVSQSRITGKPYYLREMGSVGPNGLAGISETFGNALWTLNFFFYAASIKVDSVQMHMTQYSIAAPWQTNNFNNQSPHVRPTYYAWAAWAQIIGPTCNAQIAPITLSNQPSSYNNRLGAYAVYRGNTLTSVVMINSQPYYSYSGNPSYQNFAISLPSLAGQTVYLSVLYANGADATSNIQWNGISYEQSGTGQPSTVNGSQWTMTVGSDGTLTVPVRDSQVVVASTVRLGREAVNTKNCQSFISSTAASSSGGGSASGTSGSKPAPTFKSTTGFKSNLPLSMTAIIAIAAGGGVLLIALLGLFIWCCVRSCKKSNRRKARSAAILKAPPRHDDHPLLERDGADESYASYPAYQKGYDASPALKGWDSPMTSVSHQHHVLPSQSYNNVQPQYEYVPPGYQYNQHTPQMMHSPAPQQMHFQQTHVQNPYRAYSNSQPGYSQSGHSHGHGYGGGHAF</sequence>
<protein>
    <recommendedName>
        <fullName evidence="4">Beta-glucuronidase C-terminal domain-containing protein</fullName>
    </recommendedName>
</protein>
<keyword evidence="2" id="KW-1133">Transmembrane helix</keyword>
<dbReference type="Gene3D" id="2.60.40.1180">
    <property type="entry name" value="Golgi alpha-mannosidase II"/>
    <property type="match status" value="1"/>
</dbReference>